<evidence type="ECO:0000256" key="1">
    <source>
        <dbReference type="SAM" id="Phobius"/>
    </source>
</evidence>
<evidence type="ECO:0000313" key="2">
    <source>
        <dbReference type="EMBL" id="SBV91696.1"/>
    </source>
</evidence>
<name>A0A212IWW9_9PROT</name>
<feature type="transmembrane region" description="Helical" evidence="1">
    <location>
        <begin position="230"/>
        <end position="252"/>
    </location>
</feature>
<reference evidence="2" key="1">
    <citation type="submission" date="2016-04" db="EMBL/GenBank/DDBJ databases">
        <authorList>
            <person name="Evans L.H."/>
            <person name="Alamgir A."/>
            <person name="Owens N."/>
            <person name="Weber N.D."/>
            <person name="Virtaneva K."/>
            <person name="Barbian K."/>
            <person name="Babar A."/>
            <person name="Rosenke K."/>
        </authorList>
    </citation>
    <scope>NUCLEOTIDE SEQUENCE</scope>
    <source>
        <strain evidence="2">86</strain>
    </source>
</reference>
<sequence length="272" mass="28823">MVRPSECPVTGRDAFDLTLDALGEIVQRPHWLLRTILFPFVAVWLIQTLFYALDQSGGLADGVWIVLARWTVEIGMFLPCLLAWCRIGFLGVARAEPPRAFERTGLREACDLLFLTMGTVTLLAVGLDFVFTALTGARTAGFPAQGLVLFAAGLVVVPGIMFGGVRLLVGVAAAAIGWRIGYTGALVLTANHAGWLAGLGLTFLCLFPLATQSVAGMRELMGGPFADLPGVWRGVAFALVALVAAASAHAVGHALRRLHDGMPKADGDQEIG</sequence>
<dbReference type="AlphaFoldDB" id="A0A212IWW9"/>
<organism evidence="2">
    <name type="scientific">uncultured Alphaproteobacteria bacterium</name>
    <dbReference type="NCBI Taxonomy" id="91750"/>
    <lineage>
        <taxon>Bacteria</taxon>
        <taxon>Pseudomonadati</taxon>
        <taxon>Pseudomonadota</taxon>
        <taxon>Alphaproteobacteria</taxon>
        <taxon>environmental samples</taxon>
    </lineage>
</organism>
<keyword evidence="1" id="KW-0472">Membrane</keyword>
<feature type="transmembrane region" description="Helical" evidence="1">
    <location>
        <begin position="31"/>
        <end position="52"/>
    </location>
</feature>
<protein>
    <submittedName>
        <fullName evidence="2">Uncharacterized protein</fullName>
    </submittedName>
</protein>
<feature type="transmembrane region" description="Helical" evidence="1">
    <location>
        <begin position="185"/>
        <end position="210"/>
    </location>
</feature>
<feature type="transmembrane region" description="Helical" evidence="1">
    <location>
        <begin position="72"/>
        <end position="92"/>
    </location>
</feature>
<feature type="transmembrane region" description="Helical" evidence="1">
    <location>
        <begin position="147"/>
        <end position="178"/>
    </location>
</feature>
<keyword evidence="1" id="KW-1133">Transmembrane helix</keyword>
<gene>
    <name evidence="2" type="ORF">KL86APRO_10159</name>
</gene>
<accession>A0A212IWW9</accession>
<proteinExistence type="predicted"/>
<feature type="transmembrane region" description="Helical" evidence="1">
    <location>
        <begin position="112"/>
        <end position="135"/>
    </location>
</feature>
<dbReference type="EMBL" id="FLUO01000001">
    <property type="protein sequence ID" value="SBV91696.1"/>
    <property type="molecule type" value="Genomic_DNA"/>
</dbReference>
<keyword evidence="1" id="KW-0812">Transmembrane</keyword>